<sequence>MDLLNNPADPAAFDMSTDPSTIRSRPLKWDYFSEGASLREFNIALGDCGVASWMNSHLSELIQPVALRAPEVLIGAPQVFVQG</sequence>
<comment type="caution">
    <text evidence="1">The sequence shown here is derived from an EMBL/GenBank/DDBJ whole genome shotgun (WGS) entry which is preliminary data.</text>
</comment>
<dbReference type="Gene3D" id="1.10.510.10">
    <property type="entry name" value="Transferase(Phosphotransferase) domain 1"/>
    <property type="match status" value="1"/>
</dbReference>
<evidence type="ECO:0000313" key="1">
    <source>
        <dbReference type="EMBL" id="KKZ62124.1"/>
    </source>
</evidence>
<protein>
    <submittedName>
        <fullName evidence="1">Uncharacterized protein</fullName>
    </submittedName>
</protein>
<evidence type="ECO:0000313" key="2">
    <source>
        <dbReference type="Proteomes" id="UP000034164"/>
    </source>
</evidence>
<dbReference type="OrthoDB" id="5979581at2759"/>
<proteinExistence type="predicted"/>
<dbReference type="Proteomes" id="UP000034164">
    <property type="component" value="Unassembled WGS sequence"/>
</dbReference>
<organism evidence="1 2">
    <name type="scientific">[Emmonsia] crescens</name>
    <dbReference type="NCBI Taxonomy" id="73230"/>
    <lineage>
        <taxon>Eukaryota</taxon>
        <taxon>Fungi</taxon>
        <taxon>Dikarya</taxon>
        <taxon>Ascomycota</taxon>
        <taxon>Pezizomycotina</taxon>
        <taxon>Eurotiomycetes</taxon>
        <taxon>Eurotiomycetidae</taxon>
        <taxon>Onygenales</taxon>
        <taxon>Ajellomycetaceae</taxon>
        <taxon>Emergomyces</taxon>
    </lineage>
</organism>
<dbReference type="EMBL" id="LCZI01001177">
    <property type="protein sequence ID" value="KKZ62124.1"/>
    <property type="molecule type" value="Genomic_DNA"/>
</dbReference>
<accession>A0A0G2J090</accession>
<name>A0A0G2J090_9EURO</name>
<dbReference type="VEuPathDB" id="FungiDB:EMCG_03367"/>
<reference evidence="2" key="1">
    <citation type="journal article" date="2015" name="PLoS Genet.">
        <title>The dynamic genome and transcriptome of the human fungal pathogen Blastomyces and close relative Emmonsia.</title>
        <authorList>
            <person name="Munoz J.F."/>
            <person name="Gauthier G.M."/>
            <person name="Desjardins C.A."/>
            <person name="Gallo J.E."/>
            <person name="Holder J."/>
            <person name="Sullivan T.D."/>
            <person name="Marty A.J."/>
            <person name="Carmen J.C."/>
            <person name="Chen Z."/>
            <person name="Ding L."/>
            <person name="Gujja S."/>
            <person name="Magrini V."/>
            <person name="Misas E."/>
            <person name="Mitreva M."/>
            <person name="Priest M."/>
            <person name="Saif S."/>
            <person name="Whiston E.A."/>
            <person name="Young S."/>
            <person name="Zeng Q."/>
            <person name="Goldman W.E."/>
            <person name="Mardis E.R."/>
            <person name="Taylor J.W."/>
            <person name="McEwen J.G."/>
            <person name="Clay O.K."/>
            <person name="Klein B.S."/>
            <person name="Cuomo C.A."/>
        </authorList>
    </citation>
    <scope>NUCLEOTIDE SEQUENCE [LARGE SCALE GENOMIC DNA]</scope>
    <source>
        <strain evidence="2">UAMH 3008</strain>
    </source>
</reference>
<dbReference type="AlphaFoldDB" id="A0A0G2J090"/>
<gene>
    <name evidence="1" type="ORF">EMCG_03367</name>
</gene>